<name>A0A915YF16_9BACT</name>
<reference evidence="2" key="1">
    <citation type="submission" date="2022-09" db="EMBL/GenBank/DDBJ databases">
        <title>Aureispira anguillicida sp. nov., isolated from Leptocephalus of Japanese eel Anguilla japonica.</title>
        <authorList>
            <person name="Yuasa K."/>
            <person name="Mekata T."/>
            <person name="Ikunari K."/>
        </authorList>
    </citation>
    <scope>NUCLEOTIDE SEQUENCE</scope>
    <source>
        <strain evidence="2">EL160426</strain>
    </source>
</reference>
<dbReference type="RefSeq" id="WP_264792948.1">
    <property type="nucleotide sequence ID" value="NZ_AP026867.1"/>
</dbReference>
<keyword evidence="1" id="KW-0732">Signal</keyword>
<organism evidence="2 3">
    <name type="scientific">Aureispira anguillae</name>
    <dbReference type="NCBI Taxonomy" id="2864201"/>
    <lineage>
        <taxon>Bacteria</taxon>
        <taxon>Pseudomonadati</taxon>
        <taxon>Bacteroidota</taxon>
        <taxon>Saprospiria</taxon>
        <taxon>Saprospirales</taxon>
        <taxon>Saprospiraceae</taxon>
        <taxon>Aureispira</taxon>
    </lineage>
</organism>
<dbReference type="AlphaFoldDB" id="A0A915YF16"/>
<evidence type="ECO:0000256" key="1">
    <source>
        <dbReference type="SAM" id="SignalP"/>
    </source>
</evidence>
<feature type="signal peptide" evidence="1">
    <location>
        <begin position="1"/>
        <end position="24"/>
    </location>
</feature>
<gene>
    <name evidence="2" type="ORF">AsAng_0025200</name>
</gene>
<dbReference type="EMBL" id="AP026867">
    <property type="protein sequence ID" value="BDS11806.1"/>
    <property type="molecule type" value="Genomic_DNA"/>
</dbReference>
<evidence type="ECO:0000313" key="3">
    <source>
        <dbReference type="Proteomes" id="UP001060919"/>
    </source>
</evidence>
<dbReference type="KEGG" id="aup:AsAng_0025200"/>
<dbReference type="Proteomes" id="UP001060919">
    <property type="component" value="Chromosome"/>
</dbReference>
<protein>
    <submittedName>
        <fullName evidence="2">Uncharacterized protein</fullName>
    </submittedName>
</protein>
<proteinExistence type="predicted"/>
<keyword evidence="3" id="KW-1185">Reference proteome</keyword>
<accession>A0A915YF16</accession>
<feature type="chain" id="PRO_5038080149" evidence="1">
    <location>
        <begin position="25"/>
        <end position="323"/>
    </location>
</feature>
<sequence length="323" mass="33181">MNYKIFTYCAFVFLWISNLTFGQSDEPCTASALSVSTTCSFNTFTTAGATGTLGAPAPGCANYVSGDVWFTATVPASGHLIVDCNAGVITDGGMAIYTGSCNALTLVECNDDGSANGLMPLIDNTTLTPGATVWIRFWEYGDDNPGTFDICVYDGNPSVSGPCAGGAGGNDCSQMQAICTDNTYCYTAGIGSTASTGNNYGCLLTQPNPSWYFFEISTAGNLIFDMAAGSDIDFAVWGPYANTAAATAACGALPAPIDCSFSTAPTEQVNLTGVNVGEIYVLVVTNYANVVQDITLNAATGNTAATNCAIVNPTACAADAGSW</sequence>
<evidence type="ECO:0000313" key="2">
    <source>
        <dbReference type="EMBL" id="BDS11806.1"/>
    </source>
</evidence>